<reference evidence="6" key="1">
    <citation type="submission" date="2023-01" db="EMBL/GenBank/DDBJ databases">
        <title>Genome assembly of the deep-sea coral Lophelia pertusa.</title>
        <authorList>
            <person name="Herrera S."/>
            <person name="Cordes E."/>
        </authorList>
    </citation>
    <scope>NUCLEOTIDE SEQUENCE</scope>
    <source>
        <strain evidence="6">USNM1676648</strain>
        <tissue evidence="6">Polyp</tissue>
    </source>
</reference>
<feature type="chain" id="PRO_5040925076" description="Peptidase S1 domain-containing protein" evidence="4">
    <location>
        <begin position="20"/>
        <end position="523"/>
    </location>
</feature>
<evidence type="ECO:0000256" key="1">
    <source>
        <dbReference type="ARBA" id="ARBA00022729"/>
    </source>
</evidence>
<dbReference type="Pfam" id="PF23283">
    <property type="entry name" value="D8C_UMOD"/>
    <property type="match status" value="1"/>
</dbReference>
<dbReference type="SMART" id="SM00020">
    <property type="entry name" value="Tryp_SPc"/>
    <property type="match status" value="1"/>
</dbReference>
<keyword evidence="2" id="KW-1015">Disulfide bond</keyword>
<sequence length="523" mass="57629">MDVFKSLFVLCYFLVAVAAFSQEHRSSKLINQTSHKRPSSGGQFPWHVFISSVKCSGVFIHQRWLLSSAWCVKLIQTNLKLDNAAESDQPSTVFIRVGNHHLDLETPGEDSVPVLEALLYPKYNASTSSANFGLLYLARDVMLPNDQPVSRVKLSGMELLNDSVRLRAKITGWGHLSGRKSPFRTLGESNVLLNGHACQQGFTNGGKRKMLDDSWCVQAGTEGMCSIDQGSPVVIKRNNSWVVLGVYTHGDTCSSDKHAALFSRIDSSVLEWIQKLFTVGDKPQCQPSGHQVLDTPARALSSKVDFVHPLCDDNLEEAWYKLEIDGIPAEIPTSCPAIGSCGTHTQIWMQPEGHPEFGEERNGSACVAWEGVDRFCCLWQLSVHVIHCGGFLVYRLKRTKECATAYCAKEAGRIPCGAGKIGYAPRCKVRDLYPTLAGPPHITPVVPPDNILASSSIHLLCTYDITAPGPYQVGYKVTWYKIMRFLGGKPGKLVLLTNMTEETAVLINFESADFYLGDTVSTT</sequence>
<evidence type="ECO:0000256" key="4">
    <source>
        <dbReference type="SAM" id="SignalP"/>
    </source>
</evidence>
<dbReference type="SUPFAM" id="SSF50494">
    <property type="entry name" value="Trypsin-like serine proteases"/>
    <property type="match status" value="1"/>
</dbReference>
<feature type="signal peptide" evidence="4">
    <location>
        <begin position="1"/>
        <end position="19"/>
    </location>
</feature>
<dbReference type="EMBL" id="MU825437">
    <property type="protein sequence ID" value="KAJ7389233.1"/>
    <property type="molecule type" value="Genomic_DNA"/>
</dbReference>
<dbReference type="InterPro" id="IPR001254">
    <property type="entry name" value="Trypsin_dom"/>
</dbReference>
<dbReference type="GO" id="GO:0004252">
    <property type="term" value="F:serine-type endopeptidase activity"/>
    <property type="evidence" value="ECO:0007669"/>
    <property type="project" value="InterPro"/>
</dbReference>
<protein>
    <recommendedName>
        <fullName evidence="5">Peptidase S1 domain-containing protein</fullName>
    </recommendedName>
</protein>
<accession>A0A9X0D877</accession>
<feature type="domain" description="Peptidase S1" evidence="5">
    <location>
        <begin position="29"/>
        <end position="278"/>
    </location>
</feature>
<dbReference type="GO" id="GO:0006508">
    <property type="term" value="P:proteolysis"/>
    <property type="evidence" value="ECO:0007669"/>
    <property type="project" value="InterPro"/>
</dbReference>
<evidence type="ECO:0000313" key="6">
    <source>
        <dbReference type="EMBL" id="KAJ7389233.1"/>
    </source>
</evidence>
<gene>
    <name evidence="6" type="ORF">OS493_032701</name>
</gene>
<dbReference type="Pfam" id="PF00089">
    <property type="entry name" value="Trypsin"/>
    <property type="match status" value="1"/>
</dbReference>
<evidence type="ECO:0000256" key="2">
    <source>
        <dbReference type="ARBA" id="ARBA00023157"/>
    </source>
</evidence>
<keyword evidence="1 4" id="KW-0732">Signal</keyword>
<comment type="caution">
    <text evidence="6">The sequence shown here is derived from an EMBL/GenBank/DDBJ whole genome shotgun (WGS) entry which is preliminary data.</text>
</comment>
<dbReference type="InterPro" id="IPR057774">
    <property type="entry name" value="D8C_UMOD/GP2/OIT3-like"/>
</dbReference>
<name>A0A9X0D877_9CNID</name>
<dbReference type="OrthoDB" id="382013at2759"/>
<keyword evidence="7" id="KW-1185">Reference proteome</keyword>
<dbReference type="Proteomes" id="UP001163046">
    <property type="component" value="Unassembled WGS sequence"/>
</dbReference>
<dbReference type="InterPro" id="IPR051487">
    <property type="entry name" value="Ser/Thr_Proteases_Immune/Dev"/>
</dbReference>
<organism evidence="6 7">
    <name type="scientific">Desmophyllum pertusum</name>
    <dbReference type="NCBI Taxonomy" id="174260"/>
    <lineage>
        <taxon>Eukaryota</taxon>
        <taxon>Metazoa</taxon>
        <taxon>Cnidaria</taxon>
        <taxon>Anthozoa</taxon>
        <taxon>Hexacorallia</taxon>
        <taxon>Scleractinia</taxon>
        <taxon>Caryophylliina</taxon>
        <taxon>Caryophylliidae</taxon>
        <taxon>Desmophyllum</taxon>
    </lineage>
</organism>
<comment type="similarity">
    <text evidence="3">Belongs to the peptidase S1 family. CLIP subfamily.</text>
</comment>
<evidence type="ECO:0000256" key="3">
    <source>
        <dbReference type="ARBA" id="ARBA00024195"/>
    </source>
</evidence>
<dbReference type="InterPro" id="IPR043504">
    <property type="entry name" value="Peptidase_S1_PA_chymotrypsin"/>
</dbReference>
<evidence type="ECO:0000313" key="7">
    <source>
        <dbReference type="Proteomes" id="UP001163046"/>
    </source>
</evidence>
<dbReference type="PROSITE" id="PS50240">
    <property type="entry name" value="TRYPSIN_DOM"/>
    <property type="match status" value="1"/>
</dbReference>
<proteinExistence type="inferred from homology"/>
<dbReference type="InterPro" id="IPR009003">
    <property type="entry name" value="Peptidase_S1_PA"/>
</dbReference>
<dbReference type="Gene3D" id="2.40.10.10">
    <property type="entry name" value="Trypsin-like serine proteases"/>
    <property type="match status" value="1"/>
</dbReference>
<dbReference type="AlphaFoldDB" id="A0A9X0D877"/>
<evidence type="ECO:0000259" key="5">
    <source>
        <dbReference type="PROSITE" id="PS50240"/>
    </source>
</evidence>
<dbReference type="PANTHER" id="PTHR24256">
    <property type="entry name" value="TRYPTASE-RELATED"/>
    <property type="match status" value="1"/>
</dbReference>